<dbReference type="AlphaFoldDB" id="A0AAW1MFP4"/>
<protein>
    <submittedName>
        <fullName evidence="1">Uncharacterized protein</fullName>
    </submittedName>
</protein>
<keyword evidence="2" id="KW-1185">Reference proteome</keyword>
<proteinExistence type="predicted"/>
<gene>
    <name evidence="1" type="ORF">QE152_g6228</name>
</gene>
<evidence type="ECO:0000313" key="1">
    <source>
        <dbReference type="EMBL" id="KAK9746164.1"/>
    </source>
</evidence>
<evidence type="ECO:0000313" key="2">
    <source>
        <dbReference type="Proteomes" id="UP001458880"/>
    </source>
</evidence>
<accession>A0AAW1MFP4</accession>
<name>A0AAW1MFP4_POPJA</name>
<reference evidence="1 2" key="1">
    <citation type="journal article" date="2024" name="BMC Genomics">
        <title>De novo assembly and annotation of Popillia japonica's genome with initial clues to its potential as an invasive pest.</title>
        <authorList>
            <person name="Cucini C."/>
            <person name="Boschi S."/>
            <person name="Funari R."/>
            <person name="Cardaioli E."/>
            <person name="Iannotti N."/>
            <person name="Marturano G."/>
            <person name="Paoli F."/>
            <person name="Bruttini M."/>
            <person name="Carapelli A."/>
            <person name="Frati F."/>
            <person name="Nardi F."/>
        </authorList>
    </citation>
    <scope>NUCLEOTIDE SEQUENCE [LARGE SCALE GENOMIC DNA]</scope>
    <source>
        <strain evidence="1">DMR45628</strain>
    </source>
</reference>
<dbReference type="Proteomes" id="UP001458880">
    <property type="component" value="Unassembled WGS sequence"/>
</dbReference>
<comment type="caution">
    <text evidence="1">The sequence shown here is derived from an EMBL/GenBank/DDBJ whole genome shotgun (WGS) entry which is preliminary data.</text>
</comment>
<organism evidence="1 2">
    <name type="scientific">Popillia japonica</name>
    <name type="common">Japanese beetle</name>
    <dbReference type="NCBI Taxonomy" id="7064"/>
    <lineage>
        <taxon>Eukaryota</taxon>
        <taxon>Metazoa</taxon>
        <taxon>Ecdysozoa</taxon>
        <taxon>Arthropoda</taxon>
        <taxon>Hexapoda</taxon>
        <taxon>Insecta</taxon>
        <taxon>Pterygota</taxon>
        <taxon>Neoptera</taxon>
        <taxon>Endopterygota</taxon>
        <taxon>Coleoptera</taxon>
        <taxon>Polyphaga</taxon>
        <taxon>Scarabaeiformia</taxon>
        <taxon>Scarabaeidae</taxon>
        <taxon>Rutelinae</taxon>
        <taxon>Popillia</taxon>
    </lineage>
</organism>
<sequence length="109" mass="12553">MTILPNPWICKCLQQFVIESNKLYIKVNQHALPSAEERTNTPVCVVSDVECDSNVVHVNIVHQEYFQRIRYSKLMSYELVWTSFSYDEDESEYESVTFKDGGTAIGPAK</sequence>
<dbReference type="EMBL" id="JASPKY010000041">
    <property type="protein sequence ID" value="KAK9746164.1"/>
    <property type="molecule type" value="Genomic_DNA"/>
</dbReference>